<evidence type="ECO:0000313" key="4">
    <source>
        <dbReference type="Proteomes" id="UP000299011"/>
    </source>
</evidence>
<evidence type="ECO:0000313" key="1">
    <source>
        <dbReference type="EMBL" id="AHZ24326.1"/>
    </source>
</evidence>
<dbReference type="Proteomes" id="UP000027075">
    <property type="component" value="Plasmid HMPLAS2"/>
</dbReference>
<protein>
    <recommendedName>
        <fullName evidence="5">Lipoprotein</fullName>
    </recommendedName>
</protein>
<dbReference type="EMBL" id="CP007553">
    <property type="protein sequence ID" value="AHZ24326.1"/>
    <property type="molecule type" value="Genomic_DNA"/>
</dbReference>
<accession>A0A059TVD5</accession>
<dbReference type="Proteomes" id="UP000299011">
    <property type="component" value="Plasmid pHME322"/>
</dbReference>
<dbReference type="EMBL" id="CP039141">
    <property type="protein sequence ID" value="QCQ77366.1"/>
    <property type="molecule type" value="Genomic_DNA"/>
</dbReference>
<geneLocation type="plasmid" evidence="1 3">
    <name>HMPLAS2</name>
</geneLocation>
<reference evidence="1 3" key="1">
    <citation type="submission" date="2014-04" db="EMBL/GenBank/DDBJ databases">
        <title>Transcriptional profiles of Haloferax mediterranei on the basis of nitrogen availability.</title>
        <authorList>
            <person name="Bautista V."/>
        </authorList>
    </citation>
    <scope>NUCLEOTIDE SEQUENCE [LARGE SCALE GENOMIC DNA]</scope>
    <source>
        <strain evidence="1">ATCC 33500</strain>
        <strain evidence="3">ATCC 33500 / DSM 1411 / JCM 8866 / NBRC 14739 / NCIMB 2177 / R-4</strain>
        <plasmid evidence="1">HMPLAS2</plasmid>
        <plasmid evidence="3">Plasmid HMPLAS2</plasmid>
    </source>
</reference>
<sequence>MDSRGLPVVLAVLVLLSGCSALTPDSGPRYDVSTEIVTVNDSQSRVIAITPLDGEIFPKGDEIIVDGGYVTFTETSTMHYNGTAYLVYVPSRTKFDLTPEPDGTVHGLDDANFTVDEVRITAHGETETHEL</sequence>
<dbReference type="OrthoDB" id="264738at2157"/>
<geneLocation type="plasmid" evidence="2 4">
    <name>pHME322</name>
</geneLocation>
<evidence type="ECO:0000313" key="3">
    <source>
        <dbReference type="Proteomes" id="UP000027075"/>
    </source>
</evidence>
<evidence type="ECO:0008006" key="5">
    <source>
        <dbReference type="Google" id="ProtNLM"/>
    </source>
</evidence>
<name>A0A059TVD5_HALMT</name>
<dbReference type="AlphaFoldDB" id="A0A059TVD5"/>
<proteinExistence type="predicted"/>
<evidence type="ECO:0000313" key="2">
    <source>
        <dbReference type="EMBL" id="QCQ77366.1"/>
    </source>
</evidence>
<reference evidence="2 4" key="2">
    <citation type="submission" date="2019-04" db="EMBL/GenBank/DDBJ databases">
        <title>Methylomes of two halophilic Archaea, Haloarcula marismortui and Haloferax mediterranei.</title>
        <authorList>
            <person name="DasSarma S."/>
            <person name="DasSarma P."/>
            <person name="DasSarma S."/>
            <person name="Fomenkov A."/>
            <person name="Vincze T."/>
            <person name="Anton B.P."/>
            <person name="Roberts R.J."/>
        </authorList>
    </citation>
    <scope>NUCLEOTIDE SEQUENCE [LARGE SCALE GENOMIC DNA]</scope>
    <source>
        <strain evidence="2">ATCC 33500</strain>
        <strain evidence="4">ATCC 33500 / DSM 1411 / JCM 8866 / NBRC 14739 / NCIMB 2177 / R-4</strain>
        <plasmid evidence="2 4">pHME322</plasmid>
    </source>
</reference>
<organism evidence="1 3">
    <name type="scientific">Haloferax mediterranei (strain ATCC 33500 / DSM 1411 / JCM 8866 / NBRC 14739 / NCIMB 2177 / R-4)</name>
    <name type="common">Halobacterium mediterranei</name>
    <dbReference type="NCBI Taxonomy" id="523841"/>
    <lineage>
        <taxon>Archaea</taxon>
        <taxon>Methanobacteriati</taxon>
        <taxon>Methanobacteriota</taxon>
        <taxon>Stenosarchaea group</taxon>
        <taxon>Halobacteria</taxon>
        <taxon>Halobacteriales</taxon>
        <taxon>Haloferacaceae</taxon>
        <taxon>Haloferax</taxon>
    </lineage>
</organism>
<gene>
    <name evidence="1" type="ORF">BM92_19195</name>
    <name evidence="2" type="ORF">E6P09_18130</name>
</gene>
<keyword evidence="1" id="KW-0614">Plasmid</keyword>
<dbReference type="PROSITE" id="PS51257">
    <property type="entry name" value="PROKAR_LIPOPROTEIN"/>
    <property type="match status" value="1"/>
</dbReference>